<dbReference type="InterPro" id="IPR036653">
    <property type="entry name" value="CinA-like_C"/>
</dbReference>
<feature type="domain" description="CinA C-terminal" evidence="1">
    <location>
        <begin position="3"/>
        <end position="158"/>
    </location>
</feature>
<dbReference type="NCBIfam" id="TIGR00199">
    <property type="entry name" value="PncC_domain"/>
    <property type="match status" value="1"/>
</dbReference>
<sequence>MPTLVEQIAELLLRRGEMLACAESCTGGLIAKTLTDLAGSSAWFERGFITYSNRSKAELLGVPEDVLIAHGAVSGPTVEAMGEGLIRRCPVQWGIAVSGVAGPSGGTPAKPVGTVWIGWSRRGADGVKAEAQHFLFDGDREAIREQALQAALAGLLQRLESAA</sequence>
<keyword evidence="3" id="KW-1185">Reference proteome</keyword>
<organism evidence="2 3">
    <name type="scientific">Solimonas fluminis</name>
    <dbReference type="NCBI Taxonomy" id="2086571"/>
    <lineage>
        <taxon>Bacteria</taxon>
        <taxon>Pseudomonadati</taxon>
        <taxon>Pseudomonadota</taxon>
        <taxon>Gammaproteobacteria</taxon>
        <taxon>Nevskiales</taxon>
        <taxon>Nevskiaceae</taxon>
        <taxon>Solimonas</taxon>
    </lineage>
</organism>
<dbReference type="Proteomes" id="UP000238220">
    <property type="component" value="Unassembled WGS sequence"/>
</dbReference>
<evidence type="ECO:0000259" key="1">
    <source>
        <dbReference type="Pfam" id="PF02464"/>
    </source>
</evidence>
<dbReference type="SUPFAM" id="SSF142433">
    <property type="entry name" value="CinA-like"/>
    <property type="match status" value="1"/>
</dbReference>
<dbReference type="InterPro" id="IPR008136">
    <property type="entry name" value="CinA_C"/>
</dbReference>
<comment type="caution">
    <text evidence="2">The sequence shown here is derived from an EMBL/GenBank/DDBJ whole genome shotgun (WGS) entry which is preliminary data.</text>
</comment>
<protein>
    <submittedName>
        <fullName evidence="2">Damage-inducible protein CinA</fullName>
    </submittedName>
</protein>
<proteinExistence type="predicted"/>
<accession>A0A2S5TLA7</accession>
<dbReference type="AlphaFoldDB" id="A0A2S5TLA7"/>
<dbReference type="RefSeq" id="WP_104228742.1">
    <property type="nucleotide sequence ID" value="NZ_PSNW01000001.1"/>
</dbReference>
<evidence type="ECO:0000313" key="2">
    <source>
        <dbReference type="EMBL" id="PPE75776.1"/>
    </source>
</evidence>
<reference evidence="2 3" key="1">
    <citation type="submission" date="2018-02" db="EMBL/GenBank/DDBJ databases">
        <title>Genome sequencing of Solimonas sp. HR-BB.</title>
        <authorList>
            <person name="Lee Y."/>
            <person name="Jeon C.O."/>
        </authorList>
    </citation>
    <scope>NUCLEOTIDE SEQUENCE [LARGE SCALE GENOMIC DNA]</scope>
    <source>
        <strain evidence="2 3">HR-BB</strain>
    </source>
</reference>
<evidence type="ECO:0000313" key="3">
    <source>
        <dbReference type="Proteomes" id="UP000238220"/>
    </source>
</evidence>
<dbReference type="EMBL" id="PSNW01000001">
    <property type="protein sequence ID" value="PPE75776.1"/>
    <property type="molecule type" value="Genomic_DNA"/>
</dbReference>
<dbReference type="Gene3D" id="3.90.950.20">
    <property type="entry name" value="CinA-like"/>
    <property type="match status" value="1"/>
</dbReference>
<name>A0A2S5TLA7_9GAMM</name>
<gene>
    <name evidence="2" type="ORF">C3942_02480</name>
</gene>
<dbReference type="Pfam" id="PF02464">
    <property type="entry name" value="CinA"/>
    <property type="match status" value="1"/>
</dbReference>
<dbReference type="OrthoDB" id="9801454at2"/>